<sequence>MFELAAGVALKPLIREEYEMFLQSLLDTFAQQGIDVSQWSDGASSLSDQELVDVIGTMLAQARVIPFIG</sequence>
<gene>
    <name evidence="1" type="ORF">H4RhizoLitter19220_000006</name>
</gene>
<protein>
    <submittedName>
        <fullName evidence="1">Uncharacterized protein</fullName>
    </submittedName>
</protein>
<evidence type="ECO:0000313" key="1">
    <source>
        <dbReference type="EMBL" id="QDH88275.1"/>
    </source>
</evidence>
<name>A0A514D3S0_9VIRU</name>
<organism evidence="1">
    <name type="scientific">Leviviridae sp</name>
    <dbReference type="NCBI Taxonomy" id="2027243"/>
    <lineage>
        <taxon>Viruses</taxon>
        <taxon>Riboviria</taxon>
        <taxon>Orthornavirae</taxon>
        <taxon>Lenarviricota</taxon>
        <taxon>Leviviricetes</taxon>
        <taxon>Norzivirales</taxon>
        <taxon>Fiersviridae</taxon>
    </lineage>
</organism>
<proteinExistence type="predicted"/>
<accession>A0A514D3S0</accession>
<dbReference type="EMBL" id="MN033978">
    <property type="protein sequence ID" value="QDH88275.1"/>
    <property type="molecule type" value="Genomic_RNA"/>
</dbReference>
<reference evidence="1" key="1">
    <citation type="submission" date="2019-05" db="EMBL/GenBank/DDBJ databases">
        <title>Metatranscriptomic reconstruction reveals RNA viruses with the potential to shape carbon cycling in soil.</title>
        <authorList>
            <person name="Starr E.P."/>
            <person name="Nuccio E."/>
            <person name="Pett-Ridge J."/>
            <person name="Banfield J.F."/>
            <person name="Firestone M.K."/>
        </authorList>
    </citation>
    <scope>NUCLEOTIDE SEQUENCE</scope>
    <source>
        <strain evidence="1">H4_Rhizo_Litter_19_scaffold_220</strain>
    </source>
</reference>